<dbReference type="EMBL" id="CAJVPY010004310">
    <property type="protein sequence ID" value="CAG8615886.1"/>
    <property type="molecule type" value="Genomic_DNA"/>
</dbReference>
<organism evidence="1 2">
    <name type="scientific">Dentiscutata erythropus</name>
    <dbReference type="NCBI Taxonomy" id="1348616"/>
    <lineage>
        <taxon>Eukaryota</taxon>
        <taxon>Fungi</taxon>
        <taxon>Fungi incertae sedis</taxon>
        <taxon>Mucoromycota</taxon>
        <taxon>Glomeromycotina</taxon>
        <taxon>Glomeromycetes</taxon>
        <taxon>Diversisporales</taxon>
        <taxon>Gigasporaceae</taxon>
        <taxon>Dentiscutata</taxon>
    </lineage>
</organism>
<dbReference type="Proteomes" id="UP000789405">
    <property type="component" value="Unassembled WGS sequence"/>
</dbReference>
<comment type="caution">
    <text evidence="1">The sequence shown here is derived from an EMBL/GenBank/DDBJ whole genome shotgun (WGS) entry which is preliminary data.</text>
</comment>
<feature type="non-terminal residue" evidence="1">
    <location>
        <position position="1"/>
    </location>
</feature>
<protein>
    <submittedName>
        <fullName evidence="1">7411_t:CDS:1</fullName>
    </submittedName>
</protein>
<dbReference type="AlphaFoldDB" id="A0A9N9GP36"/>
<reference evidence="1" key="1">
    <citation type="submission" date="2021-06" db="EMBL/GenBank/DDBJ databases">
        <authorList>
            <person name="Kallberg Y."/>
            <person name="Tangrot J."/>
            <person name="Rosling A."/>
        </authorList>
    </citation>
    <scope>NUCLEOTIDE SEQUENCE</scope>
    <source>
        <strain evidence="1">MA453B</strain>
    </source>
</reference>
<keyword evidence="2" id="KW-1185">Reference proteome</keyword>
<evidence type="ECO:0000313" key="2">
    <source>
        <dbReference type="Proteomes" id="UP000789405"/>
    </source>
</evidence>
<sequence length="85" mass="10221">NTNNTNWLLSDYEHGGRNGQISEFHLDNWPESAYNGYDYKFDLFLVGKLFDQLFFNLFSNVKELSDYLKQQRFNDCNEVLAHKWF</sequence>
<proteinExistence type="predicted"/>
<evidence type="ECO:0000313" key="1">
    <source>
        <dbReference type="EMBL" id="CAG8615886.1"/>
    </source>
</evidence>
<gene>
    <name evidence="1" type="ORF">DERYTH_LOCUS8383</name>
</gene>
<name>A0A9N9GP36_9GLOM</name>
<dbReference type="OrthoDB" id="2436484at2759"/>
<accession>A0A9N9GP36</accession>